<evidence type="ECO:0000313" key="2">
    <source>
        <dbReference type="EMBL" id="KAE8408838.1"/>
    </source>
</evidence>
<protein>
    <submittedName>
        <fullName evidence="2">Uncharacterized protein</fullName>
    </submittedName>
</protein>
<dbReference type="AlphaFoldDB" id="A0A5N7DTK3"/>
<evidence type="ECO:0000313" key="3">
    <source>
        <dbReference type="Proteomes" id="UP000325579"/>
    </source>
</evidence>
<dbReference type="InterPro" id="IPR046591">
    <property type="entry name" value="DUF6649"/>
</dbReference>
<evidence type="ECO:0000256" key="1">
    <source>
        <dbReference type="SAM" id="MobiDB-lite"/>
    </source>
</evidence>
<keyword evidence="3" id="KW-1185">Reference proteome</keyword>
<name>A0A5N7DTK3_9EURO</name>
<proteinExistence type="predicted"/>
<gene>
    <name evidence="2" type="ORF">BDV37DRAFT_159562</name>
</gene>
<reference evidence="2 3" key="1">
    <citation type="submission" date="2019-04" db="EMBL/GenBank/DDBJ databases">
        <authorList>
            <consortium name="DOE Joint Genome Institute"/>
            <person name="Mondo S."/>
            <person name="Kjaerbolling I."/>
            <person name="Vesth T."/>
            <person name="Frisvad J.C."/>
            <person name="Nybo J.L."/>
            <person name="Theobald S."/>
            <person name="Kildgaard S."/>
            <person name="Isbrandt T."/>
            <person name="Kuo A."/>
            <person name="Sato A."/>
            <person name="Lyhne E.K."/>
            <person name="Kogle M.E."/>
            <person name="Wiebenga A."/>
            <person name="Kun R.S."/>
            <person name="Lubbers R.J."/>
            <person name="Makela M.R."/>
            <person name="Barry K."/>
            <person name="Chovatia M."/>
            <person name="Clum A."/>
            <person name="Daum C."/>
            <person name="Haridas S."/>
            <person name="He G."/>
            <person name="LaButti K."/>
            <person name="Lipzen A."/>
            <person name="Riley R."/>
            <person name="Salamov A."/>
            <person name="Simmons B.A."/>
            <person name="Magnuson J.K."/>
            <person name="Henrissat B."/>
            <person name="Mortensen U.H."/>
            <person name="Larsen T.O."/>
            <person name="Devries R.P."/>
            <person name="Grigoriev I.V."/>
            <person name="Machida M."/>
            <person name="Baker S.E."/>
            <person name="Andersen M.R."/>
            <person name="Cantor M.N."/>
            <person name="Hua S.X."/>
        </authorList>
    </citation>
    <scope>NUCLEOTIDE SEQUENCE [LARGE SCALE GENOMIC DNA]</scope>
    <source>
        <strain evidence="2 3">CBS 119388</strain>
    </source>
</reference>
<organism evidence="2 3">
    <name type="scientific">Aspergillus pseudonomiae</name>
    <dbReference type="NCBI Taxonomy" id="1506151"/>
    <lineage>
        <taxon>Eukaryota</taxon>
        <taxon>Fungi</taxon>
        <taxon>Dikarya</taxon>
        <taxon>Ascomycota</taxon>
        <taxon>Pezizomycotina</taxon>
        <taxon>Eurotiomycetes</taxon>
        <taxon>Eurotiomycetidae</taxon>
        <taxon>Eurotiales</taxon>
        <taxon>Aspergillaceae</taxon>
        <taxon>Aspergillus</taxon>
        <taxon>Aspergillus subgen. Circumdati</taxon>
    </lineage>
</organism>
<feature type="region of interest" description="Disordered" evidence="1">
    <location>
        <begin position="1"/>
        <end position="28"/>
    </location>
</feature>
<accession>A0A5N7DTK3</accession>
<dbReference type="Proteomes" id="UP000325579">
    <property type="component" value="Unassembled WGS sequence"/>
</dbReference>
<dbReference type="Pfam" id="PF20354">
    <property type="entry name" value="DUF6649"/>
    <property type="match status" value="1"/>
</dbReference>
<dbReference type="EMBL" id="ML736742">
    <property type="protein sequence ID" value="KAE8408838.1"/>
    <property type="molecule type" value="Genomic_DNA"/>
</dbReference>
<sequence>MAQHPDVGVYHGTKRPAESDPDGDQPLAKKFGRLHIGMSCHSLGSFSLSFSYRSPLFQNSLPLSPHPFLLSFFLCLGSPFLLSHPLTNIANLGPRAISPAPGEIRDNLDVGQHGSSALDDLMILDDTKYTVYIHDLEREIAETELPSDSITFVPGIVENLRAIPRFITTEAKPMCNELVLYREPASLTVPRERDTVRKALIETRERARTTQCGRHPSAYSATYSGTAADPRNSNNTRHPGDAMEIDAGV</sequence>
<dbReference type="RefSeq" id="XP_031946157.1">
    <property type="nucleotide sequence ID" value="XM_032079136.1"/>
</dbReference>
<dbReference type="GeneID" id="43663827"/>
<feature type="compositionally biased region" description="Low complexity" evidence="1">
    <location>
        <begin position="217"/>
        <end position="228"/>
    </location>
</feature>
<feature type="region of interest" description="Disordered" evidence="1">
    <location>
        <begin position="203"/>
        <end position="249"/>
    </location>
</feature>
<dbReference type="OrthoDB" id="5345504at2759"/>